<dbReference type="PROSITE" id="PS50109">
    <property type="entry name" value="HIS_KIN"/>
    <property type="match status" value="1"/>
</dbReference>
<dbReference type="PRINTS" id="PR00344">
    <property type="entry name" value="BCTRLSENSOR"/>
</dbReference>
<keyword evidence="9" id="KW-0902">Two-component regulatory system</keyword>
<evidence type="ECO:0000256" key="6">
    <source>
        <dbReference type="ARBA" id="ARBA00022692"/>
    </source>
</evidence>
<dbReference type="InterPro" id="IPR003594">
    <property type="entry name" value="HATPase_dom"/>
</dbReference>
<dbReference type="Pfam" id="PF02518">
    <property type="entry name" value="HATPase_c"/>
    <property type="match status" value="1"/>
</dbReference>
<dbReference type="SMART" id="SM00304">
    <property type="entry name" value="HAMP"/>
    <property type="match status" value="1"/>
</dbReference>
<dbReference type="GO" id="GO:0016020">
    <property type="term" value="C:membrane"/>
    <property type="evidence" value="ECO:0007669"/>
    <property type="project" value="UniProtKB-SubCell"/>
</dbReference>
<dbReference type="InterPro" id="IPR004358">
    <property type="entry name" value="Sig_transdc_His_kin-like_C"/>
</dbReference>
<sequence length="495" mass="54091">MTHVALWQRLPTLRGALVLKVVVPLVAIMFGFSYVVLWTVERNSERRLQEEVELVARAVRLPLSDSLERKHDRTMQQVLESVLGVGRVYGAYLYDDEGELVAYAGAVQPDQDQSSIQALTADGRRQGGYQRIRGQEVYSYFLPLEQSGGRINGLLQVTRRWSDFERDTRRLRFIAGISSGLLSLVAVVIVLLGHWSAIGRHLQQLTQSMARVAAGNREHRAPHSGPEEIAALGQSLNRMLDSIAEAEHQMAEQKAREAELEARLRRSQQLAAVGRLAAGVAHELGSPLSVIDGKAQRVLRSESLEDAQRKGLLQIRSQVQRLSGIVRQLLEFGRAAGQPVRRMPADVLAHSAAAAVADELAELRVNLQLDAPSETLHCAVDPPRFEQALTNLLRNAAQASPGGQVRLRWWREAGCLLFQVEDDGPGVAEQDRAALFEPFFTTKPVGKGSGLGLAVAHGVVAESGGRIELVESPLGGAAFRISLALAEEDPDDANG</sequence>
<keyword evidence="6 12" id="KW-0812">Transmembrane</keyword>
<evidence type="ECO:0000256" key="9">
    <source>
        <dbReference type="ARBA" id="ARBA00023012"/>
    </source>
</evidence>
<dbReference type="Proteomes" id="UP001139682">
    <property type="component" value="Unassembled WGS sequence"/>
</dbReference>
<dbReference type="SUPFAM" id="SSF158472">
    <property type="entry name" value="HAMP domain-like"/>
    <property type="match status" value="1"/>
</dbReference>
<feature type="coiled-coil region" evidence="11">
    <location>
        <begin position="236"/>
        <end position="270"/>
    </location>
</feature>
<dbReference type="RefSeq" id="WP_243607931.1">
    <property type="nucleotide sequence ID" value="NZ_JALGRD010000017.1"/>
</dbReference>
<evidence type="ECO:0000259" key="13">
    <source>
        <dbReference type="PROSITE" id="PS50109"/>
    </source>
</evidence>
<proteinExistence type="predicted"/>
<dbReference type="SMART" id="SM00388">
    <property type="entry name" value="HisKA"/>
    <property type="match status" value="1"/>
</dbReference>
<dbReference type="EC" id="2.7.13.3" evidence="3"/>
<evidence type="ECO:0000256" key="12">
    <source>
        <dbReference type="SAM" id="Phobius"/>
    </source>
</evidence>
<comment type="subcellular location">
    <subcellularLocation>
        <location evidence="2">Membrane</location>
    </subcellularLocation>
</comment>
<dbReference type="CDD" id="cd06225">
    <property type="entry name" value="HAMP"/>
    <property type="match status" value="1"/>
</dbReference>
<evidence type="ECO:0000313" key="16">
    <source>
        <dbReference type="Proteomes" id="UP001139682"/>
    </source>
</evidence>
<dbReference type="InterPro" id="IPR003661">
    <property type="entry name" value="HisK_dim/P_dom"/>
</dbReference>
<gene>
    <name evidence="15" type="ORF">MST27_21510</name>
</gene>
<feature type="transmembrane region" description="Helical" evidence="12">
    <location>
        <begin position="173"/>
        <end position="195"/>
    </location>
</feature>
<evidence type="ECO:0000256" key="11">
    <source>
        <dbReference type="SAM" id="Coils"/>
    </source>
</evidence>
<dbReference type="InterPro" id="IPR003660">
    <property type="entry name" value="HAMP_dom"/>
</dbReference>
<comment type="caution">
    <text evidence="15">The sequence shown here is derived from an EMBL/GenBank/DDBJ whole genome shotgun (WGS) entry which is preliminary data.</text>
</comment>
<reference evidence="15" key="1">
    <citation type="submission" date="2022-03" db="EMBL/GenBank/DDBJ databases">
        <title>Pseudomonas marianensis sp. nov., a marine bacterium isolated from deep-sea sediments of the Mariana Trench.</title>
        <authorList>
            <person name="Wei Y."/>
        </authorList>
    </citation>
    <scope>NUCLEOTIDE SEQUENCE</scope>
    <source>
        <strain evidence="15">PS1</strain>
    </source>
</reference>
<dbReference type="Pfam" id="PF00672">
    <property type="entry name" value="HAMP"/>
    <property type="match status" value="1"/>
</dbReference>
<evidence type="ECO:0000256" key="3">
    <source>
        <dbReference type="ARBA" id="ARBA00012438"/>
    </source>
</evidence>
<evidence type="ECO:0000256" key="5">
    <source>
        <dbReference type="ARBA" id="ARBA00022679"/>
    </source>
</evidence>
<dbReference type="SUPFAM" id="SSF55874">
    <property type="entry name" value="ATPase domain of HSP90 chaperone/DNA topoisomerase II/histidine kinase"/>
    <property type="match status" value="1"/>
</dbReference>
<keyword evidence="10 12" id="KW-0472">Membrane</keyword>
<keyword evidence="5" id="KW-0808">Transferase</keyword>
<dbReference type="GO" id="GO:0000155">
    <property type="term" value="F:phosphorelay sensor kinase activity"/>
    <property type="evidence" value="ECO:0007669"/>
    <property type="project" value="InterPro"/>
</dbReference>
<dbReference type="Gene3D" id="1.10.287.130">
    <property type="match status" value="1"/>
</dbReference>
<name>A0A9X1W6X7_9GAMM</name>
<dbReference type="AlphaFoldDB" id="A0A9X1W6X7"/>
<feature type="domain" description="HAMP" evidence="14">
    <location>
        <begin position="196"/>
        <end position="248"/>
    </location>
</feature>
<evidence type="ECO:0000256" key="4">
    <source>
        <dbReference type="ARBA" id="ARBA00022553"/>
    </source>
</evidence>
<dbReference type="CDD" id="cd00082">
    <property type="entry name" value="HisKA"/>
    <property type="match status" value="1"/>
</dbReference>
<keyword evidence="8 12" id="KW-1133">Transmembrane helix</keyword>
<evidence type="ECO:0000256" key="10">
    <source>
        <dbReference type="ARBA" id="ARBA00023136"/>
    </source>
</evidence>
<evidence type="ECO:0000256" key="7">
    <source>
        <dbReference type="ARBA" id="ARBA00022777"/>
    </source>
</evidence>
<keyword evidence="16" id="KW-1185">Reference proteome</keyword>
<comment type="catalytic activity">
    <reaction evidence="1">
        <text>ATP + protein L-histidine = ADP + protein N-phospho-L-histidine.</text>
        <dbReference type="EC" id="2.7.13.3"/>
    </reaction>
</comment>
<evidence type="ECO:0000313" key="15">
    <source>
        <dbReference type="EMBL" id="MCJ0975942.1"/>
    </source>
</evidence>
<keyword evidence="7 15" id="KW-0418">Kinase</keyword>
<keyword evidence="4" id="KW-0597">Phosphoprotein</keyword>
<protein>
    <recommendedName>
        <fullName evidence="3">histidine kinase</fullName>
        <ecNumber evidence="3">2.7.13.3</ecNumber>
    </recommendedName>
</protein>
<dbReference type="PROSITE" id="PS50885">
    <property type="entry name" value="HAMP"/>
    <property type="match status" value="1"/>
</dbReference>
<feature type="transmembrane region" description="Helical" evidence="12">
    <location>
        <begin position="17"/>
        <end position="40"/>
    </location>
</feature>
<dbReference type="InterPro" id="IPR036097">
    <property type="entry name" value="HisK_dim/P_sf"/>
</dbReference>
<evidence type="ECO:0000256" key="1">
    <source>
        <dbReference type="ARBA" id="ARBA00000085"/>
    </source>
</evidence>
<evidence type="ECO:0000259" key="14">
    <source>
        <dbReference type="PROSITE" id="PS50885"/>
    </source>
</evidence>
<evidence type="ECO:0000256" key="8">
    <source>
        <dbReference type="ARBA" id="ARBA00022989"/>
    </source>
</evidence>
<dbReference type="InterPro" id="IPR036890">
    <property type="entry name" value="HATPase_C_sf"/>
</dbReference>
<dbReference type="PANTHER" id="PTHR45436:SF5">
    <property type="entry name" value="SENSOR HISTIDINE KINASE TRCS"/>
    <property type="match status" value="1"/>
</dbReference>
<dbReference type="PANTHER" id="PTHR45436">
    <property type="entry name" value="SENSOR HISTIDINE KINASE YKOH"/>
    <property type="match status" value="1"/>
</dbReference>
<dbReference type="InterPro" id="IPR005467">
    <property type="entry name" value="His_kinase_dom"/>
</dbReference>
<keyword evidence="11" id="KW-0175">Coiled coil</keyword>
<dbReference type="InterPro" id="IPR050428">
    <property type="entry name" value="TCS_sensor_his_kinase"/>
</dbReference>
<feature type="domain" description="Histidine kinase" evidence="13">
    <location>
        <begin position="279"/>
        <end position="487"/>
    </location>
</feature>
<dbReference type="EMBL" id="JALGRD010000017">
    <property type="protein sequence ID" value="MCJ0975942.1"/>
    <property type="molecule type" value="Genomic_DNA"/>
</dbReference>
<organism evidence="15 16">
    <name type="scientific">Stutzerimonas marianensis</name>
    <dbReference type="NCBI Taxonomy" id="2929513"/>
    <lineage>
        <taxon>Bacteria</taxon>
        <taxon>Pseudomonadati</taxon>
        <taxon>Pseudomonadota</taxon>
        <taxon>Gammaproteobacteria</taxon>
        <taxon>Pseudomonadales</taxon>
        <taxon>Pseudomonadaceae</taxon>
        <taxon>Stutzerimonas</taxon>
    </lineage>
</organism>
<dbReference type="Pfam" id="PF00512">
    <property type="entry name" value="HisKA"/>
    <property type="match status" value="1"/>
</dbReference>
<dbReference type="Gene3D" id="3.30.565.10">
    <property type="entry name" value="Histidine kinase-like ATPase, C-terminal domain"/>
    <property type="match status" value="1"/>
</dbReference>
<dbReference type="Gene3D" id="6.10.340.10">
    <property type="match status" value="1"/>
</dbReference>
<accession>A0A9X1W6X7</accession>
<evidence type="ECO:0000256" key="2">
    <source>
        <dbReference type="ARBA" id="ARBA00004370"/>
    </source>
</evidence>
<dbReference type="SMART" id="SM00387">
    <property type="entry name" value="HATPase_c"/>
    <property type="match status" value="1"/>
</dbReference>
<dbReference type="SUPFAM" id="SSF47384">
    <property type="entry name" value="Homodimeric domain of signal transducing histidine kinase"/>
    <property type="match status" value="1"/>
</dbReference>